<proteinExistence type="predicted"/>
<dbReference type="Proteomes" id="UP000827889">
    <property type="component" value="Chromosome 10"/>
</dbReference>
<name>A0A8B8QA35_9MYRT</name>
<accession>A0A8B8QA35</accession>
<dbReference type="KEGG" id="rarg:115750620"/>
<dbReference type="OrthoDB" id="278212at2759"/>
<keyword evidence="1" id="KW-1185">Reference proteome</keyword>
<dbReference type="PANTHER" id="PTHR10826:SF41">
    <property type="entry name" value="MITOCHONDRIAL GLYCOPROTEIN FAMILY PROTEIN"/>
    <property type="match status" value="1"/>
</dbReference>
<dbReference type="Gene3D" id="3.10.280.10">
    <property type="entry name" value="Mitochondrial glycoprotein"/>
    <property type="match status" value="1"/>
</dbReference>
<evidence type="ECO:0000313" key="1">
    <source>
        <dbReference type="Proteomes" id="UP000827889"/>
    </source>
</evidence>
<organism evidence="1 2">
    <name type="scientific">Rhodamnia argentea</name>
    <dbReference type="NCBI Taxonomy" id="178133"/>
    <lineage>
        <taxon>Eukaryota</taxon>
        <taxon>Viridiplantae</taxon>
        <taxon>Streptophyta</taxon>
        <taxon>Embryophyta</taxon>
        <taxon>Tracheophyta</taxon>
        <taxon>Spermatophyta</taxon>
        <taxon>Magnoliopsida</taxon>
        <taxon>eudicotyledons</taxon>
        <taxon>Gunneridae</taxon>
        <taxon>Pentapetalae</taxon>
        <taxon>rosids</taxon>
        <taxon>malvids</taxon>
        <taxon>Myrtales</taxon>
        <taxon>Myrtaceae</taxon>
        <taxon>Myrtoideae</taxon>
        <taxon>Myrteae</taxon>
        <taxon>Australasian group</taxon>
        <taxon>Rhodamnia</taxon>
    </lineage>
</organism>
<dbReference type="SUPFAM" id="SSF54529">
    <property type="entry name" value="Mitochondrial glycoprotein MAM33-like"/>
    <property type="match status" value="1"/>
</dbReference>
<evidence type="ECO:0000313" key="2">
    <source>
        <dbReference type="RefSeq" id="XP_030543965.1"/>
    </source>
</evidence>
<reference evidence="2" key="1">
    <citation type="submission" date="2025-08" db="UniProtKB">
        <authorList>
            <consortium name="RefSeq"/>
        </authorList>
    </citation>
    <scope>IDENTIFICATION</scope>
    <source>
        <tissue evidence="2">Leaf</tissue>
    </source>
</reference>
<sequence>MAFSSILRRSASSFASLAVRALRSQRNCHSAIFAALNQTRIVSSENRLSPFLPPSFSYSTKRPSSDENLLRVLDSEIQCAEETIDRNRVEDAPDGFPFKIEDKPGSATITLSRKYEGEEIKVEVSCPKCVTSDDIQAYSDEKESIPLVISIANGSGQCIKFDCVAYTDNLDIDCLGIKNPENSEDQIAYEGRDFQDLDENLQKAFHKYLAIRGIRASAANFLYGYMINKDSREYLMWLKMLKKFVEA</sequence>
<dbReference type="RefSeq" id="XP_030543965.1">
    <property type="nucleotide sequence ID" value="XM_030688105.2"/>
</dbReference>
<gene>
    <name evidence="2" type="primary">LOC115750620</name>
</gene>
<dbReference type="Pfam" id="PF02330">
    <property type="entry name" value="MAM33"/>
    <property type="match status" value="1"/>
</dbReference>
<dbReference type="AlphaFoldDB" id="A0A8B8QA35"/>
<dbReference type="GeneID" id="115750620"/>
<dbReference type="InterPro" id="IPR003428">
    <property type="entry name" value="MAM33"/>
</dbReference>
<dbReference type="InterPro" id="IPR036561">
    <property type="entry name" value="MAM33_sf"/>
</dbReference>
<dbReference type="GO" id="GO:0005759">
    <property type="term" value="C:mitochondrial matrix"/>
    <property type="evidence" value="ECO:0007669"/>
    <property type="project" value="InterPro"/>
</dbReference>
<dbReference type="PANTHER" id="PTHR10826">
    <property type="entry name" value="COMPLEMENT COMPONENT 1"/>
    <property type="match status" value="1"/>
</dbReference>
<protein>
    <submittedName>
        <fullName evidence="2">Uncharacterized protein At2g39795, mitochondrial-like</fullName>
    </submittedName>
</protein>